<protein>
    <recommendedName>
        <fullName evidence="2">DUF1468 domain-containing protein</fullName>
    </recommendedName>
</protein>
<proteinExistence type="predicted"/>
<feature type="non-terminal residue" evidence="3">
    <location>
        <position position="143"/>
    </location>
</feature>
<evidence type="ECO:0000256" key="1">
    <source>
        <dbReference type="SAM" id="Phobius"/>
    </source>
</evidence>
<keyword evidence="1" id="KW-0812">Transmembrane</keyword>
<feature type="transmembrane region" description="Helical" evidence="1">
    <location>
        <begin position="40"/>
        <end position="58"/>
    </location>
</feature>
<feature type="transmembrane region" description="Helical" evidence="1">
    <location>
        <begin position="9"/>
        <end position="28"/>
    </location>
</feature>
<accession>A0A383C164</accession>
<dbReference type="AlphaFoldDB" id="A0A383C164"/>
<organism evidence="3">
    <name type="scientific">marine metagenome</name>
    <dbReference type="NCBI Taxonomy" id="408172"/>
    <lineage>
        <taxon>unclassified sequences</taxon>
        <taxon>metagenomes</taxon>
        <taxon>ecological metagenomes</taxon>
    </lineage>
</organism>
<reference evidence="3" key="1">
    <citation type="submission" date="2018-05" db="EMBL/GenBank/DDBJ databases">
        <authorList>
            <person name="Lanie J.A."/>
            <person name="Ng W.-L."/>
            <person name="Kazmierczak K.M."/>
            <person name="Andrzejewski T.M."/>
            <person name="Davidsen T.M."/>
            <person name="Wayne K.J."/>
            <person name="Tettelin H."/>
            <person name="Glass J.I."/>
            <person name="Rusch D."/>
            <person name="Podicherti R."/>
            <person name="Tsui H.-C.T."/>
            <person name="Winkler M.E."/>
        </authorList>
    </citation>
    <scope>NUCLEOTIDE SEQUENCE</scope>
</reference>
<keyword evidence="1" id="KW-1133">Transmembrane helix</keyword>
<feature type="transmembrane region" description="Helical" evidence="1">
    <location>
        <begin position="100"/>
        <end position="133"/>
    </location>
</feature>
<gene>
    <name evidence="3" type="ORF">METZ01_LOCUS478169</name>
</gene>
<evidence type="ECO:0000313" key="3">
    <source>
        <dbReference type="EMBL" id="SVE25315.1"/>
    </source>
</evidence>
<dbReference type="InterPro" id="IPR009936">
    <property type="entry name" value="DUF1468"/>
</dbReference>
<sequence length="143" mass="16442">MVKFNRDSVVAIILLFLCGVLFYSSFDIRQPDYGVLMPSTWPRIIIAVLAFLSSIYLIQSLRTRPIEKIDDDLNIRVDAFSITENKPGIKGFFDYWRNPIICFGMFFLFLITLPVFGMLIGGLIFVFTLMSLLGGWKPRKLMT</sequence>
<name>A0A383C164_9ZZZZ</name>
<evidence type="ECO:0000259" key="2">
    <source>
        <dbReference type="Pfam" id="PF07331"/>
    </source>
</evidence>
<dbReference type="Pfam" id="PF07331">
    <property type="entry name" value="TctB"/>
    <property type="match status" value="1"/>
</dbReference>
<keyword evidence="1" id="KW-0472">Membrane</keyword>
<feature type="domain" description="DUF1468" evidence="2">
    <location>
        <begin position="9"/>
        <end position="137"/>
    </location>
</feature>
<dbReference type="EMBL" id="UINC01204543">
    <property type="protein sequence ID" value="SVE25315.1"/>
    <property type="molecule type" value="Genomic_DNA"/>
</dbReference>